<evidence type="ECO:0000313" key="6">
    <source>
        <dbReference type="Proteomes" id="UP001330827"/>
    </source>
</evidence>
<sequence length="227" mass="24461">MDTAAEASAPLVYGLALKTPAGTVDRIVGALVRYHRRIGSRWQLHGFPLQAVLTCAFLEGGHTYRSLAEGNGVPKSTCCNLIQEGIKVLARRALPLTEVVRLAVKAGWDHLIVDGVNIPTERVNGRIGRKQPWYSGKHKRHGGSGTTIAAPDGELLWVSGLLPGRTVDIRAARRFRIADKVLAHLVRPKPPCAASANERTPSSSAGKSWPATSAATPDRSRWSSRPS</sequence>
<evidence type="ECO:0000256" key="2">
    <source>
        <dbReference type="ARBA" id="ARBA00022723"/>
    </source>
</evidence>
<dbReference type="Proteomes" id="UP001330827">
    <property type="component" value="Chromosome"/>
</dbReference>
<dbReference type="InterPro" id="IPR027806">
    <property type="entry name" value="HARBI1_dom"/>
</dbReference>
<keyword evidence="2" id="KW-0479">Metal-binding</keyword>
<feature type="region of interest" description="Disordered" evidence="3">
    <location>
        <begin position="189"/>
        <end position="227"/>
    </location>
</feature>
<name>A0ABZ1FYX1_9ACTN</name>
<evidence type="ECO:0000256" key="3">
    <source>
        <dbReference type="SAM" id="MobiDB-lite"/>
    </source>
</evidence>
<dbReference type="RefSeq" id="WP_326590883.1">
    <property type="nucleotide sequence ID" value="NZ_CP109114.1"/>
</dbReference>
<accession>A0ABZ1FYX1</accession>
<reference evidence="5 6" key="1">
    <citation type="submission" date="2022-10" db="EMBL/GenBank/DDBJ databases">
        <title>The complete genomes of actinobacterial strains from the NBC collection.</title>
        <authorList>
            <person name="Joergensen T.S."/>
            <person name="Alvarez Arevalo M."/>
            <person name="Sterndorff E.B."/>
            <person name="Faurdal D."/>
            <person name="Vuksanovic O."/>
            <person name="Mourched A.-S."/>
            <person name="Charusanti P."/>
            <person name="Shaw S."/>
            <person name="Blin K."/>
            <person name="Weber T."/>
        </authorList>
    </citation>
    <scope>NUCLEOTIDE SEQUENCE [LARGE SCALE GENOMIC DNA]</scope>
    <source>
        <strain evidence="5 6">NBC 01769</strain>
    </source>
</reference>
<organism evidence="5 6">
    <name type="scientific">Streptomyces brevispora</name>
    <dbReference type="NCBI Taxonomy" id="887462"/>
    <lineage>
        <taxon>Bacteria</taxon>
        <taxon>Bacillati</taxon>
        <taxon>Actinomycetota</taxon>
        <taxon>Actinomycetes</taxon>
        <taxon>Kitasatosporales</taxon>
        <taxon>Streptomycetaceae</taxon>
        <taxon>Streptomyces</taxon>
    </lineage>
</organism>
<gene>
    <name evidence="5" type="ORF">OIE64_08095</name>
</gene>
<feature type="compositionally biased region" description="Polar residues" evidence="3">
    <location>
        <begin position="197"/>
        <end position="215"/>
    </location>
</feature>
<feature type="domain" description="DDE Tnp4" evidence="4">
    <location>
        <begin position="113"/>
        <end position="182"/>
    </location>
</feature>
<protein>
    <recommendedName>
        <fullName evidence="4">DDE Tnp4 domain-containing protein</fullName>
    </recommendedName>
</protein>
<dbReference type="EMBL" id="CP109114">
    <property type="protein sequence ID" value="WSC12799.1"/>
    <property type="molecule type" value="Genomic_DNA"/>
</dbReference>
<proteinExistence type="predicted"/>
<evidence type="ECO:0000313" key="5">
    <source>
        <dbReference type="EMBL" id="WSC12799.1"/>
    </source>
</evidence>
<evidence type="ECO:0000259" key="4">
    <source>
        <dbReference type="Pfam" id="PF13359"/>
    </source>
</evidence>
<evidence type="ECO:0000256" key="1">
    <source>
        <dbReference type="ARBA" id="ARBA00001968"/>
    </source>
</evidence>
<dbReference type="Pfam" id="PF13359">
    <property type="entry name" value="DDE_Tnp_4"/>
    <property type="match status" value="1"/>
</dbReference>
<comment type="cofactor">
    <cofactor evidence="1">
        <name>a divalent metal cation</name>
        <dbReference type="ChEBI" id="CHEBI:60240"/>
    </cofactor>
</comment>
<keyword evidence="6" id="KW-1185">Reference proteome</keyword>